<dbReference type="Proteomes" id="UP000183299">
    <property type="component" value="Unassembled WGS sequence"/>
</dbReference>
<dbReference type="STRING" id="576117.SAMN04488138_11674"/>
<gene>
    <name evidence="2" type="ORF">SAMN04488138_11674</name>
</gene>
<reference evidence="2 3" key="1">
    <citation type="submission" date="2016-10" db="EMBL/GenBank/DDBJ databases">
        <authorList>
            <person name="de Groot N.N."/>
        </authorList>
    </citation>
    <scope>NUCLEOTIDE SEQUENCE [LARGE SCALE GENOMIC DNA]</scope>
    <source>
        <strain evidence="2 3">CGMCC 1.8891</strain>
    </source>
</reference>
<dbReference type="AlphaFoldDB" id="A0A1I3VQY2"/>
<dbReference type="OrthoDB" id="9810174at2"/>
<feature type="region of interest" description="Disordered" evidence="1">
    <location>
        <begin position="1"/>
        <end position="20"/>
    </location>
</feature>
<sequence>MSFTEITPYDGQLPSSSDPASFDGRASALMSWLVANFAPEIQALAVEIATALNGEEDTLAAVQALSDSLKSAAHYNANDDEDFTVDPNALPTRGSVLTYIDSLKPQLLASWEHSVDVNTIDFTGLDDWEVVKLSFEGLITTDATLLVRVSFDGVTFENSGYTSTVSNTNDESSSSSGIIFTRVSGNIKSGHLDISGLGGGAVAHGVMTYGSNVLMSSGVAPLGVVSALRLAADASITAGKINLYGVVKR</sequence>
<organism evidence="2 3">
    <name type="scientific">Celeribacter halophilus</name>
    <dbReference type="NCBI Taxonomy" id="576117"/>
    <lineage>
        <taxon>Bacteria</taxon>
        <taxon>Pseudomonadati</taxon>
        <taxon>Pseudomonadota</taxon>
        <taxon>Alphaproteobacteria</taxon>
        <taxon>Rhodobacterales</taxon>
        <taxon>Roseobacteraceae</taxon>
        <taxon>Celeribacter</taxon>
    </lineage>
</organism>
<dbReference type="EMBL" id="FORY01000016">
    <property type="protein sequence ID" value="SFJ96706.1"/>
    <property type="molecule type" value="Genomic_DNA"/>
</dbReference>
<evidence type="ECO:0000313" key="3">
    <source>
        <dbReference type="Proteomes" id="UP000183299"/>
    </source>
</evidence>
<evidence type="ECO:0000256" key="1">
    <source>
        <dbReference type="SAM" id="MobiDB-lite"/>
    </source>
</evidence>
<dbReference type="GeneID" id="98666433"/>
<accession>A0A1I3VQY2</accession>
<protein>
    <submittedName>
        <fullName evidence="2">Uncharacterized protein</fullName>
    </submittedName>
</protein>
<name>A0A1I3VQY2_9RHOB</name>
<dbReference type="RefSeq" id="WP_066600895.1">
    <property type="nucleotide sequence ID" value="NZ_FORY01000016.1"/>
</dbReference>
<keyword evidence="3" id="KW-1185">Reference proteome</keyword>
<evidence type="ECO:0000313" key="2">
    <source>
        <dbReference type="EMBL" id="SFJ96706.1"/>
    </source>
</evidence>
<proteinExistence type="predicted"/>